<protein>
    <submittedName>
        <fullName evidence="2">Uncharacterized protein</fullName>
    </submittedName>
</protein>
<reference evidence="2" key="1">
    <citation type="submission" date="2014-11" db="EMBL/GenBank/DDBJ databases">
        <authorList>
            <person name="Amaro Gonzalez C."/>
        </authorList>
    </citation>
    <scope>NUCLEOTIDE SEQUENCE</scope>
</reference>
<accession>A0A0E9TB77</accession>
<evidence type="ECO:0000313" key="2">
    <source>
        <dbReference type="EMBL" id="JAH50949.1"/>
    </source>
</evidence>
<reference evidence="2" key="2">
    <citation type="journal article" date="2015" name="Fish Shellfish Immunol.">
        <title>Early steps in the European eel (Anguilla anguilla)-Vibrio vulnificus interaction in the gills: Role of the RtxA13 toxin.</title>
        <authorList>
            <person name="Callol A."/>
            <person name="Pajuelo D."/>
            <person name="Ebbesson L."/>
            <person name="Teles M."/>
            <person name="MacKenzie S."/>
            <person name="Amaro C."/>
        </authorList>
    </citation>
    <scope>NUCLEOTIDE SEQUENCE</scope>
</reference>
<dbReference type="EMBL" id="GBXM01057628">
    <property type="protein sequence ID" value="JAH50949.1"/>
    <property type="molecule type" value="Transcribed_RNA"/>
</dbReference>
<feature type="region of interest" description="Disordered" evidence="1">
    <location>
        <begin position="1"/>
        <end position="24"/>
    </location>
</feature>
<dbReference type="AlphaFoldDB" id="A0A0E9TB77"/>
<name>A0A0E9TB77_ANGAN</name>
<evidence type="ECO:0000256" key="1">
    <source>
        <dbReference type="SAM" id="MobiDB-lite"/>
    </source>
</evidence>
<sequence length="24" mass="2784">MQVKHKQTSSDLKTDRDTTSCNFL</sequence>
<proteinExistence type="predicted"/>
<organism evidence="2">
    <name type="scientific">Anguilla anguilla</name>
    <name type="common">European freshwater eel</name>
    <name type="synonym">Muraena anguilla</name>
    <dbReference type="NCBI Taxonomy" id="7936"/>
    <lineage>
        <taxon>Eukaryota</taxon>
        <taxon>Metazoa</taxon>
        <taxon>Chordata</taxon>
        <taxon>Craniata</taxon>
        <taxon>Vertebrata</taxon>
        <taxon>Euteleostomi</taxon>
        <taxon>Actinopterygii</taxon>
        <taxon>Neopterygii</taxon>
        <taxon>Teleostei</taxon>
        <taxon>Anguilliformes</taxon>
        <taxon>Anguillidae</taxon>
        <taxon>Anguilla</taxon>
    </lineage>
</organism>